<dbReference type="EMBL" id="JACBJI010000006">
    <property type="protein sequence ID" value="NYA72136.1"/>
    <property type="molecule type" value="Genomic_DNA"/>
</dbReference>
<sequence length="280" mass="32496">MKKVFGIGLLLAIISCSGPDRKPKAVARVGESYLYREDLKDLVAKGTSKEDSIAIVHGFINRWAAQKLLMSAAEVNLGDAGKADLDKLVRQYKVDLYTKAYIEEVVRQSVDTAVTESELAEYYNANKENFKTNGTLVRLRYIHLPKDNPRYETIKQKFFDFRKSDKKFWDTYSLQLKDFALNDSVWTDMEQVYAKLPFITPDNRDEYISGGKSIQKQDSLDVYLVKIRSVLDKNQISPYEYIKPTLREVILNKRKLELIKKFEKDITDDAIKDKKYEIYK</sequence>
<protein>
    <recommendedName>
        <fullName evidence="3">Peptidyl-prolyl cis-trans isomerase</fullName>
    </recommendedName>
</protein>
<proteinExistence type="predicted"/>
<dbReference type="Proteomes" id="UP000535020">
    <property type="component" value="Unassembled WGS sequence"/>
</dbReference>
<dbReference type="AlphaFoldDB" id="A0A7Y9C689"/>
<comment type="caution">
    <text evidence="1">The sequence shown here is derived from an EMBL/GenBank/DDBJ whole genome shotgun (WGS) entry which is preliminary data.</text>
</comment>
<name>A0A7Y9C689_9FLAO</name>
<organism evidence="1 2">
    <name type="scientific">Flavobacterium agri</name>
    <dbReference type="NCBI Taxonomy" id="2743471"/>
    <lineage>
        <taxon>Bacteria</taxon>
        <taxon>Pseudomonadati</taxon>
        <taxon>Bacteroidota</taxon>
        <taxon>Flavobacteriia</taxon>
        <taxon>Flavobacteriales</taxon>
        <taxon>Flavobacteriaceae</taxon>
        <taxon>Flavobacterium</taxon>
    </lineage>
</organism>
<dbReference type="InterPro" id="IPR027304">
    <property type="entry name" value="Trigger_fact/SurA_dom_sf"/>
</dbReference>
<reference evidence="1 2" key="1">
    <citation type="submission" date="2020-07" db="EMBL/GenBank/DDBJ databases">
        <authorList>
            <person name="Sun Q."/>
        </authorList>
    </citation>
    <scope>NUCLEOTIDE SEQUENCE [LARGE SCALE GENOMIC DNA]</scope>
    <source>
        <strain evidence="1 2">MAH-1</strain>
    </source>
</reference>
<dbReference type="PROSITE" id="PS51257">
    <property type="entry name" value="PROKAR_LIPOPROTEIN"/>
    <property type="match status" value="1"/>
</dbReference>
<accession>A0A7Y9C689</accession>
<gene>
    <name evidence="1" type="ORF">HZF10_14500</name>
</gene>
<evidence type="ECO:0008006" key="3">
    <source>
        <dbReference type="Google" id="ProtNLM"/>
    </source>
</evidence>
<dbReference type="SUPFAM" id="SSF109998">
    <property type="entry name" value="Triger factor/SurA peptide-binding domain-like"/>
    <property type="match status" value="1"/>
</dbReference>
<keyword evidence="2" id="KW-1185">Reference proteome</keyword>
<evidence type="ECO:0000313" key="2">
    <source>
        <dbReference type="Proteomes" id="UP000535020"/>
    </source>
</evidence>
<evidence type="ECO:0000313" key="1">
    <source>
        <dbReference type="EMBL" id="NYA72136.1"/>
    </source>
</evidence>